<dbReference type="Gene3D" id="2.60.40.1120">
    <property type="entry name" value="Carboxypeptidase-like, regulatory domain"/>
    <property type="match status" value="1"/>
</dbReference>
<dbReference type="Proteomes" id="UP000733744">
    <property type="component" value="Unassembled WGS sequence"/>
</dbReference>
<name>A0ABY3CG12_9GAMM</name>
<dbReference type="CDD" id="cd00146">
    <property type="entry name" value="PKD"/>
    <property type="match status" value="1"/>
</dbReference>
<dbReference type="InterPro" id="IPR008969">
    <property type="entry name" value="CarboxyPept-like_regulatory"/>
</dbReference>
<dbReference type="Gene3D" id="2.60.120.380">
    <property type="match status" value="1"/>
</dbReference>
<feature type="domain" description="PKD" evidence="7">
    <location>
        <begin position="144"/>
        <end position="230"/>
    </location>
</feature>
<dbReference type="PROSITE" id="PS50093">
    <property type="entry name" value="PKD"/>
    <property type="match status" value="1"/>
</dbReference>
<evidence type="ECO:0000256" key="1">
    <source>
        <dbReference type="ARBA" id="ARBA00001913"/>
    </source>
</evidence>
<dbReference type="PANTHER" id="PTHR46730">
    <property type="entry name" value="POLYCYSTIN-1"/>
    <property type="match status" value="1"/>
</dbReference>
<proteinExistence type="predicted"/>
<accession>A0ABY3CG12</accession>
<dbReference type="InterPro" id="IPR035986">
    <property type="entry name" value="PKD_dom_sf"/>
</dbReference>
<dbReference type="Pfam" id="PF18911">
    <property type="entry name" value="PKD_4"/>
    <property type="match status" value="1"/>
</dbReference>
<comment type="caution">
    <text evidence="8">The sequence shown here is derived from an EMBL/GenBank/DDBJ whole genome shotgun (WGS) entry which is preliminary data.</text>
</comment>
<sequence length="570" mass="60425">MRIVSMKLIKIEKFPIMALALASGVLAILTPDWRTELQASAYISTGYSADTVVPDFVVPTLLPSCSLNAQPSSVSAGDSVTLTPSCTGTEGYASYSWTGGTCEGATSFSCTVTPSVTTSYSVTATNAIGKGNTASATVIVVSKIRASFTYYTKSASTPLEIDFTASGSSSNSADNLIFSWNFGDGKTGEGTNVQHSYQNAGNYTVNLTVDNGNGQSTTVSSTVIATAATKITQPSTLIAANSFALNNSADKAIPILINDQPLFQILSGLNSENWFEFYAKAGQSYTIDIPGASVGKSINPSLSLYDSAGKLLVNQTNTKGNGQSIQIIWTAPKSDFYRIKVTNSVSNTLKSSTVEQKGEATDYAYQIRVFLTDAPQRGIIKGTILSSCDHRGISGADVSIVGVLNSSTLTDKFGAFSIPVTPGNYYVKAVAAGFREASKSAVLGQDGLTITSIDLLTASTCANVLKPIDPLIQAQQAPVVYDDQQSILFIKDIVVNGQVYYVELTNIGDYRFQISGILPIPGVIHTNYAEYFPLTSIANLPEVFANNSTWKIKLKSDNNSVMSIDSVAPF</sequence>
<keyword evidence="6" id="KW-0472">Membrane</keyword>
<evidence type="ECO:0000256" key="5">
    <source>
        <dbReference type="ARBA" id="ARBA00022989"/>
    </source>
</evidence>
<dbReference type="SUPFAM" id="SSF49299">
    <property type="entry name" value="PKD domain"/>
    <property type="match status" value="1"/>
</dbReference>
<keyword evidence="4" id="KW-0677">Repeat</keyword>
<evidence type="ECO:0000313" key="8">
    <source>
        <dbReference type="EMBL" id="TRX02683.1"/>
    </source>
</evidence>
<gene>
    <name evidence="8" type="ORF">EKO24_002630</name>
</gene>
<organism evidence="8 9">
    <name type="scientific">Candidatus Methylobacter oryzae</name>
    <dbReference type="NCBI Taxonomy" id="2497749"/>
    <lineage>
        <taxon>Bacteria</taxon>
        <taxon>Pseudomonadati</taxon>
        <taxon>Pseudomonadota</taxon>
        <taxon>Gammaproteobacteria</taxon>
        <taxon>Methylococcales</taxon>
        <taxon>Methylococcaceae</taxon>
        <taxon>Methylobacter</taxon>
    </lineage>
</organism>
<reference evidence="8 9" key="1">
    <citation type="journal article" date="2019" name="Antonie Van Leeuwenhoek">
        <title>Description of 'Ca. Methylobacter oryzae' KRF1, a novel species from the environmentally important Methylobacter clade 2.</title>
        <authorList>
            <person name="Khatri K."/>
            <person name="Mohite J.A."/>
            <person name="Pandit P.S."/>
            <person name="Bahulikar R."/>
            <person name="Rahalkar M.C."/>
        </authorList>
    </citation>
    <scope>NUCLEOTIDE SEQUENCE [LARGE SCALE GENOMIC DNA]</scope>
    <source>
        <strain evidence="8 9">KRF1</strain>
    </source>
</reference>
<comment type="cofactor">
    <cofactor evidence="1">
        <name>Ca(2+)</name>
        <dbReference type="ChEBI" id="CHEBI:29108"/>
    </cofactor>
</comment>
<dbReference type="Pfam" id="PF04151">
    <property type="entry name" value="PPC"/>
    <property type="match status" value="1"/>
</dbReference>
<evidence type="ECO:0000313" key="9">
    <source>
        <dbReference type="Proteomes" id="UP000733744"/>
    </source>
</evidence>
<keyword evidence="5" id="KW-1133">Transmembrane helix</keyword>
<dbReference type="PANTHER" id="PTHR46730:SF4">
    <property type="entry name" value="POLYCYSTIC KIDNEY DISEASE PROTEIN 1-LIKE 1"/>
    <property type="match status" value="1"/>
</dbReference>
<evidence type="ECO:0000256" key="2">
    <source>
        <dbReference type="ARBA" id="ARBA00004141"/>
    </source>
</evidence>
<evidence type="ECO:0000256" key="3">
    <source>
        <dbReference type="ARBA" id="ARBA00022692"/>
    </source>
</evidence>
<dbReference type="SUPFAM" id="SSF49464">
    <property type="entry name" value="Carboxypeptidase regulatory domain-like"/>
    <property type="match status" value="1"/>
</dbReference>
<dbReference type="Pfam" id="PF13620">
    <property type="entry name" value="CarboxypepD_reg"/>
    <property type="match status" value="1"/>
</dbReference>
<dbReference type="InterPro" id="IPR000601">
    <property type="entry name" value="PKD_dom"/>
</dbReference>
<keyword evidence="9" id="KW-1185">Reference proteome</keyword>
<evidence type="ECO:0000259" key="7">
    <source>
        <dbReference type="PROSITE" id="PS50093"/>
    </source>
</evidence>
<dbReference type="EMBL" id="RYFG02000010">
    <property type="protein sequence ID" value="TRX02683.1"/>
    <property type="molecule type" value="Genomic_DNA"/>
</dbReference>
<evidence type="ECO:0000256" key="6">
    <source>
        <dbReference type="ARBA" id="ARBA00023136"/>
    </source>
</evidence>
<dbReference type="InterPro" id="IPR022409">
    <property type="entry name" value="PKD/Chitinase_dom"/>
</dbReference>
<dbReference type="InterPro" id="IPR013783">
    <property type="entry name" value="Ig-like_fold"/>
</dbReference>
<dbReference type="InterPro" id="IPR007280">
    <property type="entry name" value="Peptidase_C_arc/bac"/>
</dbReference>
<protein>
    <submittedName>
        <fullName evidence="8">PKD domain-containing protein</fullName>
    </submittedName>
</protein>
<dbReference type="SMART" id="SM00089">
    <property type="entry name" value="PKD"/>
    <property type="match status" value="2"/>
</dbReference>
<comment type="subcellular location">
    <subcellularLocation>
        <location evidence="2">Membrane</location>
        <topology evidence="2">Multi-pass membrane protein</topology>
    </subcellularLocation>
</comment>
<keyword evidence="3" id="KW-0812">Transmembrane</keyword>
<evidence type="ECO:0000256" key="4">
    <source>
        <dbReference type="ARBA" id="ARBA00022737"/>
    </source>
</evidence>
<dbReference type="Gene3D" id="2.60.40.10">
    <property type="entry name" value="Immunoglobulins"/>
    <property type="match status" value="1"/>
</dbReference>